<gene>
    <name evidence="1" type="ORF">GALMADRAFT_437594</name>
</gene>
<dbReference type="OrthoDB" id="3543113at2759"/>
<dbReference type="EMBL" id="KL142377">
    <property type="protein sequence ID" value="KDR77258.1"/>
    <property type="molecule type" value="Genomic_DNA"/>
</dbReference>
<name>A0A067TE40_GALM3</name>
<sequence length="145" mass="16049">MNMDSLGPESSILLSLDDDKGVELDGRDDIIRDSKALQVASNSSELYKGIMVSAQSQVLEDPNLLELIFLSFGIHTTGFVSGIASGRQIPAPDSQHLLWASLACKNFFNPAMDVLWKVMDSWLPLLQLLPTLKKSQNLYVSLFYC</sequence>
<dbReference type="STRING" id="685588.A0A067TE40"/>
<protein>
    <submittedName>
        <fullName evidence="1">Uncharacterized protein</fullName>
    </submittedName>
</protein>
<organism evidence="1 2">
    <name type="scientific">Galerina marginata (strain CBS 339.88)</name>
    <dbReference type="NCBI Taxonomy" id="685588"/>
    <lineage>
        <taxon>Eukaryota</taxon>
        <taxon>Fungi</taxon>
        <taxon>Dikarya</taxon>
        <taxon>Basidiomycota</taxon>
        <taxon>Agaricomycotina</taxon>
        <taxon>Agaricomycetes</taxon>
        <taxon>Agaricomycetidae</taxon>
        <taxon>Agaricales</taxon>
        <taxon>Agaricineae</taxon>
        <taxon>Strophariaceae</taxon>
        <taxon>Galerina</taxon>
    </lineage>
</organism>
<evidence type="ECO:0000313" key="2">
    <source>
        <dbReference type="Proteomes" id="UP000027222"/>
    </source>
</evidence>
<dbReference type="AlphaFoldDB" id="A0A067TE40"/>
<evidence type="ECO:0000313" key="1">
    <source>
        <dbReference type="EMBL" id="KDR77258.1"/>
    </source>
</evidence>
<reference evidence="2" key="1">
    <citation type="journal article" date="2014" name="Proc. Natl. Acad. Sci. U.S.A.">
        <title>Extensive sampling of basidiomycete genomes demonstrates inadequacy of the white-rot/brown-rot paradigm for wood decay fungi.</title>
        <authorList>
            <person name="Riley R."/>
            <person name="Salamov A.A."/>
            <person name="Brown D.W."/>
            <person name="Nagy L.G."/>
            <person name="Floudas D."/>
            <person name="Held B.W."/>
            <person name="Levasseur A."/>
            <person name="Lombard V."/>
            <person name="Morin E."/>
            <person name="Otillar R."/>
            <person name="Lindquist E.A."/>
            <person name="Sun H."/>
            <person name="LaButti K.M."/>
            <person name="Schmutz J."/>
            <person name="Jabbour D."/>
            <person name="Luo H."/>
            <person name="Baker S.E."/>
            <person name="Pisabarro A.G."/>
            <person name="Walton J.D."/>
            <person name="Blanchette R.A."/>
            <person name="Henrissat B."/>
            <person name="Martin F."/>
            <person name="Cullen D."/>
            <person name="Hibbett D.S."/>
            <person name="Grigoriev I.V."/>
        </authorList>
    </citation>
    <scope>NUCLEOTIDE SEQUENCE [LARGE SCALE GENOMIC DNA]</scope>
    <source>
        <strain evidence="2">CBS 339.88</strain>
    </source>
</reference>
<proteinExistence type="predicted"/>
<accession>A0A067TE40</accession>
<dbReference type="HOGENOM" id="CLU_1786986_0_0_1"/>
<dbReference type="Proteomes" id="UP000027222">
    <property type="component" value="Unassembled WGS sequence"/>
</dbReference>
<keyword evidence="2" id="KW-1185">Reference proteome</keyword>